<dbReference type="STRING" id="1182543.W9WJ35"/>
<organism evidence="2 3">
    <name type="scientific">Cladophialophora psammophila CBS 110553</name>
    <dbReference type="NCBI Taxonomy" id="1182543"/>
    <lineage>
        <taxon>Eukaryota</taxon>
        <taxon>Fungi</taxon>
        <taxon>Dikarya</taxon>
        <taxon>Ascomycota</taxon>
        <taxon>Pezizomycotina</taxon>
        <taxon>Eurotiomycetes</taxon>
        <taxon>Chaetothyriomycetidae</taxon>
        <taxon>Chaetothyriales</taxon>
        <taxon>Herpotrichiellaceae</taxon>
        <taxon>Cladophialophora</taxon>
    </lineage>
</organism>
<feature type="region of interest" description="Disordered" evidence="1">
    <location>
        <begin position="205"/>
        <end position="392"/>
    </location>
</feature>
<comment type="caution">
    <text evidence="2">The sequence shown here is derived from an EMBL/GenBank/DDBJ whole genome shotgun (WGS) entry which is preliminary data.</text>
</comment>
<evidence type="ECO:0000313" key="2">
    <source>
        <dbReference type="EMBL" id="EXJ67913.1"/>
    </source>
</evidence>
<dbReference type="eggNOG" id="ENOG502SPT4">
    <property type="taxonomic scope" value="Eukaryota"/>
</dbReference>
<feature type="compositionally biased region" description="Low complexity" evidence="1">
    <location>
        <begin position="294"/>
        <end position="314"/>
    </location>
</feature>
<feature type="compositionally biased region" description="Basic and acidic residues" evidence="1">
    <location>
        <begin position="361"/>
        <end position="378"/>
    </location>
</feature>
<feature type="compositionally biased region" description="Acidic residues" evidence="1">
    <location>
        <begin position="213"/>
        <end position="237"/>
    </location>
</feature>
<dbReference type="Proteomes" id="UP000019471">
    <property type="component" value="Unassembled WGS sequence"/>
</dbReference>
<sequence>MPVYLVHGFRWPREGFTGIRVHAVLHNLDECSTEYIQNANSREEILRSFREIYPDIMKELDHSDTTPASARRLEFIEQYNPDDIDGPYAVSQPYAFVGDKVVVIAAGPGMGLTGPGVAQARSYQHVPTEPDSSQSSQRKPRATTLPMSKPAPFNSPADTTALSVNVDEVIADGPGLTNKAWEALADLRDKIAEGEKIGWWVVYNGDPERSFDGMEDDEDDEEDEEDEEMEDVAEQDEDREKQDIRAVSSPTSPPGAGASMRGHRPTPSDSLPIPTSTITGHYPISTPPVAPMLAQAQHITAQQHHQRQQSQQHQEGGSGSPGLTALPVRPTPPSSTTGPATPRPTTASAASEHTSTISKGKQKENVPEEQPARPKEAAKSQGLRKKFFGRRS</sequence>
<name>W9WJ35_9EURO</name>
<dbReference type="AlphaFoldDB" id="W9WJ35"/>
<feature type="compositionally biased region" description="Low complexity" evidence="1">
    <location>
        <begin position="334"/>
        <end position="358"/>
    </location>
</feature>
<evidence type="ECO:0000313" key="3">
    <source>
        <dbReference type="Proteomes" id="UP000019471"/>
    </source>
</evidence>
<accession>W9WJ35</accession>
<dbReference type="HOGENOM" id="CLU_052060_1_1_1"/>
<dbReference type="GeneID" id="19193956"/>
<protein>
    <submittedName>
        <fullName evidence="2">Uncharacterized protein</fullName>
    </submittedName>
</protein>
<feature type="compositionally biased region" description="Basic residues" evidence="1">
    <location>
        <begin position="382"/>
        <end position="392"/>
    </location>
</feature>
<feature type="region of interest" description="Disordered" evidence="1">
    <location>
        <begin position="116"/>
        <end position="159"/>
    </location>
</feature>
<feature type="compositionally biased region" description="Polar residues" evidence="1">
    <location>
        <begin position="267"/>
        <end position="279"/>
    </location>
</feature>
<evidence type="ECO:0000256" key="1">
    <source>
        <dbReference type="SAM" id="MobiDB-lite"/>
    </source>
</evidence>
<reference evidence="2 3" key="1">
    <citation type="submission" date="2013-03" db="EMBL/GenBank/DDBJ databases">
        <title>The Genome Sequence of Cladophialophora psammophila CBS 110553.</title>
        <authorList>
            <consortium name="The Broad Institute Genomics Platform"/>
            <person name="Cuomo C."/>
            <person name="de Hoog S."/>
            <person name="Gorbushina A."/>
            <person name="Walker B."/>
            <person name="Young S.K."/>
            <person name="Zeng Q."/>
            <person name="Gargeya S."/>
            <person name="Fitzgerald M."/>
            <person name="Haas B."/>
            <person name="Abouelleil A."/>
            <person name="Allen A.W."/>
            <person name="Alvarado L."/>
            <person name="Arachchi H.M."/>
            <person name="Berlin A.M."/>
            <person name="Chapman S.B."/>
            <person name="Gainer-Dewar J."/>
            <person name="Goldberg J."/>
            <person name="Griggs A."/>
            <person name="Gujja S."/>
            <person name="Hansen M."/>
            <person name="Howarth C."/>
            <person name="Imamovic A."/>
            <person name="Ireland A."/>
            <person name="Larimer J."/>
            <person name="McCowan C."/>
            <person name="Murphy C."/>
            <person name="Pearson M."/>
            <person name="Poon T.W."/>
            <person name="Priest M."/>
            <person name="Roberts A."/>
            <person name="Saif S."/>
            <person name="Shea T."/>
            <person name="Sisk P."/>
            <person name="Sykes S."/>
            <person name="Wortman J."/>
            <person name="Nusbaum C."/>
            <person name="Birren B."/>
        </authorList>
    </citation>
    <scope>NUCLEOTIDE SEQUENCE [LARGE SCALE GENOMIC DNA]</scope>
    <source>
        <strain evidence="2 3">CBS 110553</strain>
    </source>
</reference>
<proteinExistence type="predicted"/>
<dbReference type="RefSeq" id="XP_007748029.1">
    <property type="nucleotide sequence ID" value="XM_007749839.1"/>
</dbReference>
<feature type="compositionally biased region" description="Low complexity" evidence="1">
    <location>
        <begin position="248"/>
        <end position="259"/>
    </location>
</feature>
<keyword evidence="3" id="KW-1185">Reference proteome</keyword>
<dbReference type="EMBL" id="AMGX01000015">
    <property type="protein sequence ID" value="EXJ67913.1"/>
    <property type="molecule type" value="Genomic_DNA"/>
</dbReference>
<gene>
    <name evidence="2" type="ORF">A1O5_09260</name>
</gene>
<dbReference type="OrthoDB" id="371463at2759"/>